<dbReference type="Pfam" id="PF09365">
    <property type="entry name" value="DUF2461"/>
    <property type="match status" value="1"/>
</dbReference>
<organism evidence="1 2">
    <name type="scientific">Antrihabitans cavernicola</name>
    <dbReference type="NCBI Taxonomy" id="2495913"/>
    <lineage>
        <taxon>Bacteria</taxon>
        <taxon>Bacillati</taxon>
        <taxon>Actinomycetota</taxon>
        <taxon>Actinomycetes</taxon>
        <taxon>Mycobacteriales</taxon>
        <taxon>Nocardiaceae</taxon>
        <taxon>Antrihabitans</taxon>
    </lineage>
</organism>
<dbReference type="AlphaFoldDB" id="A0A5A7SD57"/>
<dbReference type="NCBIfam" id="TIGR02453">
    <property type="entry name" value="TIGR02453 family protein"/>
    <property type="match status" value="1"/>
</dbReference>
<keyword evidence="2" id="KW-1185">Reference proteome</keyword>
<reference evidence="1 2" key="1">
    <citation type="submission" date="2019-07" db="EMBL/GenBank/DDBJ databases">
        <title>Rhodococcus cavernicolus sp. nov., isolated from a cave.</title>
        <authorList>
            <person name="Lee S.D."/>
        </authorList>
    </citation>
    <scope>NUCLEOTIDE SEQUENCE [LARGE SCALE GENOMIC DNA]</scope>
    <source>
        <strain evidence="1 2">C1-24</strain>
    </source>
</reference>
<name>A0A5A7SD57_9NOCA</name>
<proteinExistence type="predicted"/>
<comment type="caution">
    <text evidence="1">The sequence shown here is derived from an EMBL/GenBank/DDBJ whole genome shotgun (WGS) entry which is preliminary data.</text>
</comment>
<dbReference type="Proteomes" id="UP000322244">
    <property type="component" value="Unassembled WGS sequence"/>
</dbReference>
<dbReference type="PANTHER" id="PTHR36452:SF1">
    <property type="entry name" value="DUF2461 DOMAIN-CONTAINING PROTEIN"/>
    <property type="match status" value="1"/>
</dbReference>
<gene>
    <name evidence="1" type="ORF">FOY51_04425</name>
</gene>
<evidence type="ECO:0000313" key="2">
    <source>
        <dbReference type="Proteomes" id="UP000322244"/>
    </source>
</evidence>
<dbReference type="InterPro" id="IPR015996">
    <property type="entry name" value="UCP028451"/>
</dbReference>
<dbReference type="InterPro" id="IPR012808">
    <property type="entry name" value="CHP02453"/>
</dbReference>
<evidence type="ECO:0000313" key="1">
    <source>
        <dbReference type="EMBL" id="KAA0023846.1"/>
    </source>
</evidence>
<protein>
    <submittedName>
        <fullName evidence="1">DUF2461 domain-containing protein</fullName>
    </submittedName>
</protein>
<dbReference type="PIRSF" id="PIRSF028451">
    <property type="entry name" value="UCP028451"/>
    <property type="match status" value="1"/>
</dbReference>
<sequence>MFTGIPIAALDFYEDLAADNSKAFWTAHKHVYDESVRAPIEALMAALEPDFGAAKIFRPYRDVRFAKDKTPYKTAQGAFVGTAPGLGYYLQIDAAGLYVGGGFHHSETEQVARFRAAVDHDVRGAELIALIDELEAAGYTIGGEQLKTKPRGFDADHPRIDLLRHKSLTAGKAYPSPKWLDSTRTLKEVRKSWEAMRPLVEWVSAVIK</sequence>
<dbReference type="OrthoDB" id="9794241at2"/>
<accession>A0A5A7SD57</accession>
<dbReference type="EMBL" id="VLNY01000002">
    <property type="protein sequence ID" value="KAA0023846.1"/>
    <property type="molecule type" value="Genomic_DNA"/>
</dbReference>
<dbReference type="PANTHER" id="PTHR36452">
    <property type="entry name" value="CHROMOSOME 12, WHOLE GENOME SHOTGUN SEQUENCE"/>
    <property type="match status" value="1"/>
</dbReference>
<dbReference type="RefSeq" id="WP_149429006.1">
    <property type="nucleotide sequence ID" value="NZ_VLNY01000002.1"/>
</dbReference>